<organism evidence="1 2">
    <name type="scientific">Atopomonas hussainii</name>
    <dbReference type="NCBI Taxonomy" id="1429083"/>
    <lineage>
        <taxon>Bacteria</taxon>
        <taxon>Pseudomonadati</taxon>
        <taxon>Pseudomonadota</taxon>
        <taxon>Gammaproteobacteria</taxon>
        <taxon>Pseudomonadales</taxon>
        <taxon>Pseudomonadaceae</taxon>
        <taxon>Atopomonas</taxon>
    </lineage>
</organism>
<evidence type="ECO:0000313" key="2">
    <source>
        <dbReference type="Proteomes" id="UP000185766"/>
    </source>
</evidence>
<gene>
    <name evidence="1" type="ORF">SAMN05216214_108177</name>
</gene>
<keyword evidence="2" id="KW-1185">Reference proteome</keyword>
<dbReference type="EMBL" id="FOAS01000008">
    <property type="protein sequence ID" value="SEL14138.1"/>
    <property type="molecule type" value="Genomic_DNA"/>
</dbReference>
<accession>A0A1H7MTK8</accession>
<dbReference type="Proteomes" id="UP000185766">
    <property type="component" value="Unassembled WGS sequence"/>
</dbReference>
<sequence length="48" mass="5272">MGSVYGAFCAMHTKDGIDQWLLQHGEKTFLQMRAVLPAVVHLPGGGFR</sequence>
<protein>
    <submittedName>
        <fullName evidence="1">Uncharacterized protein</fullName>
    </submittedName>
</protein>
<reference evidence="1 2" key="1">
    <citation type="submission" date="2016-10" db="EMBL/GenBank/DDBJ databases">
        <authorList>
            <person name="de Groot N.N."/>
        </authorList>
    </citation>
    <scope>NUCLEOTIDE SEQUENCE [LARGE SCALE GENOMIC DNA]</scope>
    <source>
        <strain evidence="1 2">JCM 19513</strain>
    </source>
</reference>
<name>A0A1H7MTK8_9GAMM</name>
<dbReference type="AlphaFoldDB" id="A0A1H7MTK8"/>
<proteinExistence type="predicted"/>
<evidence type="ECO:0000313" key="1">
    <source>
        <dbReference type="EMBL" id="SEL14138.1"/>
    </source>
</evidence>